<dbReference type="PROSITE" id="PS50893">
    <property type="entry name" value="ABC_TRANSPORTER_2"/>
    <property type="match status" value="2"/>
</dbReference>
<keyword evidence="6" id="KW-1185">Reference proteome</keyword>
<evidence type="ECO:0000313" key="5">
    <source>
        <dbReference type="EMBL" id="MFD1735597.1"/>
    </source>
</evidence>
<dbReference type="InterPro" id="IPR051309">
    <property type="entry name" value="ABCF_ATPase"/>
</dbReference>
<dbReference type="InterPro" id="IPR003439">
    <property type="entry name" value="ABC_transporter-like_ATP-bd"/>
</dbReference>
<feature type="coiled-coil region" evidence="3">
    <location>
        <begin position="574"/>
        <end position="631"/>
    </location>
</feature>
<name>A0ABW4LM72_9BACI</name>
<dbReference type="CDD" id="cd03221">
    <property type="entry name" value="ABCF_EF-3"/>
    <property type="match status" value="2"/>
</dbReference>
<keyword evidence="1" id="KW-0547">Nucleotide-binding</keyword>
<dbReference type="PANTHER" id="PTHR42855:SF2">
    <property type="entry name" value="DRUG RESISTANCE ABC TRANSPORTER,ATP-BINDING PROTEIN"/>
    <property type="match status" value="1"/>
</dbReference>
<dbReference type="Proteomes" id="UP001597214">
    <property type="component" value="Unassembled WGS sequence"/>
</dbReference>
<keyword evidence="2" id="KW-0067">ATP-binding</keyword>
<dbReference type="PANTHER" id="PTHR42855">
    <property type="entry name" value="ABC TRANSPORTER ATP-BINDING SUBUNIT"/>
    <property type="match status" value="1"/>
</dbReference>
<dbReference type="InterPro" id="IPR027417">
    <property type="entry name" value="P-loop_NTPase"/>
</dbReference>
<evidence type="ECO:0000256" key="1">
    <source>
        <dbReference type="ARBA" id="ARBA00022741"/>
    </source>
</evidence>
<evidence type="ECO:0000259" key="4">
    <source>
        <dbReference type="PROSITE" id="PS50893"/>
    </source>
</evidence>
<dbReference type="InterPro" id="IPR017871">
    <property type="entry name" value="ABC_transporter-like_CS"/>
</dbReference>
<evidence type="ECO:0000256" key="3">
    <source>
        <dbReference type="SAM" id="Coils"/>
    </source>
</evidence>
<organism evidence="5 6">
    <name type="scientific">Bacillus salitolerans</name>
    <dbReference type="NCBI Taxonomy" id="1437434"/>
    <lineage>
        <taxon>Bacteria</taxon>
        <taxon>Bacillati</taxon>
        <taxon>Bacillota</taxon>
        <taxon>Bacilli</taxon>
        <taxon>Bacillales</taxon>
        <taxon>Bacillaceae</taxon>
        <taxon>Bacillus</taxon>
    </lineage>
</organism>
<sequence>MIICTVSDIKKIYGGTTIIESLSFDIQEGQRIGLVGPNGAGKTTILKLIAGEESLDGGAIHRKKRLKVGYLSQLPSYTADMTGRNVLELAFNHVIALEQKMQQLEVRMTDPTINEETLSEILAEYGQSQEEYTHIGGYEMESSLSAVASGLGIEPLLNQSFNLMSGGEKTKICIGLLLLQQPDLLLLDEPTNHLDVEAIEWLEDYLRRENVTAVVVSHDRYFLDQVVTHIYDLDEGEVTSYHLNYSSFVVEKEKRLMDQFAAFNEQQKRIKKMKDSIRRLRQWGNESGNEKFYRKAKSMEKALERIEKIKRPILERKKINLELEITNRSGNDVFIYENVTQIFNSIDLIHHFSFALRHKERVAIVGKNGTGKSTLIKMLTGEITPSIGSIQVGSNVKMGYLSQHIFEEEADQSVIDAFREQVPCLEGEARQILAKFLFYGASVFKKINQLSGGERMRLRLAQLMYQDINVLLLDEPTNHLDIDSKEVLEDALTDFEGAILCVSHDRYFLNKIFNQILWLENKEITHYIGTYDEAKLKRIKMIGSNDDAKLKKKDKSITSNKMSTMSHQIAGRSLDEIEYSIEQLEEKKLVIQREMMSVNDLDRLHDSQRHLEDIETQLVNLYNDLESLLDS</sequence>
<dbReference type="SMART" id="SM00382">
    <property type="entry name" value="AAA"/>
    <property type="match status" value="2"/>
</dbReference>
<protein>
    <submittedName>
        <fullName evidence="5">Ribosomal protection-like ABC-F family protein</fullName>
    </submittedName>
</protein>
<reference evidence="6" key="1">
    <citation type="journal article" date="2019" name="Int. J. Syst. Evol. Microbiol.">
        <title>The Global Catalogue of Microorganisms (GCM) 10K type strain sequencing project: providing services to taxonomists for standard genome sequencing and annotation.</title>
        <authorList>
            <consortium name="The Broad Institute Genomics Platform"/>
            <consortium name="The Broad Institute Genome Sequencing Center for Infectious Disease"/>
            <person name="Wu L."/>
            <person name="Ma J."/>
        </authorList>
    </citation>
    <scope>NUCLEOTIDE SEQUENCE [LARGE SCALE GENOMIC DNA]</scope>
    <source>
        <strain evidence="6">CCUG 49339</strain>
    </source>
</reference>
<keyword evidence="3" id="KW-0175">Coiled coil</keyword>
<dbReference type="Pfam" id="PF00005">
    <property type="entry name" value="ABC_tran"/>
    <property type="match status" value="2"/>
</dbReference>
<dbReference type="RefSeq" id="WP_377926697.1">
    <property type="nucleotide sequence ID" value="NZ_JBHUEM010000003.1"/>
</dbReference>
<dbReference type="Pfam" id="PF12848">
    <property type="entry name" value="ABC_tran_Xtn"/>
    <property type="match status" value="1"/>
</dbReference>
<evidence type="ECO:0000256" key="2">
    <source>
        <dbReference type="ARBA" id="ARBA00022840"/>
    </source>
</evidence>
<accession>A0ABW4LM72</accession>
<dbReference type="EMBL" id="JBHUEM010000003">
    <property type="protein sequence ID" value="MFD1735597.1"/>
    <property type="molecule type" value="Genomic_DNA"/>
</dbReference>
<comment type="caution">
    <text evidence="5">The sequence shown here is derived from an EMBL/GenBank/DDBJ whole genome shotgun (WGS) entry which is preliminary data.</text>
</comment>
<dbReference type="Gene3D" id="3.40.50.300">
    <property type="entry name" value="P-loop containing nucleotide triphosphate hydrolases"/>
    <property type="match status" value="2"/>
</dbReference>
<evidence type="ECO:0000313" key="6">
    <source>
        <dbReference type="Proteomes" id="UP001597214"/>
    </source>
</evidence>
<feature type="domain" description="ABC transporter" evidence="4">
    <location>
        <begin position="334"/>
        <end position="546"/>
    </location>
</feature>
<proteinExistence type="predicted"/>
<gene>
    <name evidence="5" type="primary">abc-f</name>
    <name evidence="5" type="ORF">ACFSCX_03380</name>
</gene>
<dbReference type="SUPFAM" id="SSF52540">
    <property type="entry name" value="P-loop containing nucleoside triphosphate hydrolases"/>
    <property type="match status" value="2"/>
</dbReference>
<feature type="domain" description="ABC transporter" evidence="4">
    <location>
        <begin position="4"/>
        <end position="260"/>
    </location>
</feature>
<dbReference type="InterPro" id="IPR003593">
    <property type="entry name" value="AAA+_ATPase"/>
</dbReference>
<dbReference type="InterPro" id="IPR032781">
    <property type="entry name" value="ABC_tran_Xtn"/>
</dbReference>
<dbReference type="NCBIfam" id="NF000355">
    <property type="entry name" value="ribo_prot_ABC_F"/>
    <property type="match status" value="1"/>
</dbReference>
<dbReference type="PROSITE" id="PS00211">
    <property type="entry name" value="ABC_TRANSPORTER_1"/>
    <property type="match status" value="2"/>
</dbReference>